<dbReference type="PANTHER" id="PTHR43267">
    <property type="entry name" value="TRNA THREONYLCARBAMOYLADENOSINE DEHYDRATASE"/>
    <property type="match status" value="1"/>
</dbReference>
<name>A0A2P6CA25_9FLAO</name>
<dbReference type="RefSeq" id="WP_105047419.1">
    <property type="nucleotide sequence ID" value="NZ_CP150661.1"/>
</dbReference>
<dbReference type="InterPro" id="IPR035985">
    <property type="entry name" value="Ubiquitin-activating_enz"/>
</dbReference>
<organism evidence="3 4">
    <name type="scientific">Polaribacter butkevichii</name>
    <dbReference type="NCBI Taxonomy" id="218490"/>
    <lineage>
        <taxon>Bacteria</taxon>
        <taxon>Pseudomonadati</taxon>
        <taxon>Bacteroidota</taxon>
        <taxon>Flavobacteriia</taxon>
        <taxon>Flavobacteriales</taxon>
        <taxon>Flavobacteriaceae</taxon>
    </lineage>
</organism>
<dbReference type="SUPFAM" id="SSF69572">
    <property type="entry name" value="Activating enzymes of the ubiquitin-like proteins"/>
    <property type="match status" value="1"/>
</dbReference>
<dbReference type="InterPro" id="IPR000594">
    <property type="entry name" value="ThiF_NAD_FAD-bd"/>
</dbReference>
<feature type="domain" description="THIF-type NAD/FAD binding fold" evidence="2">
    <location>
        <begin position="10"/>
        <end position="237"/>
    </location>
</feature>
<dbReference type="OrthoDB" id="9804150at2"/>
<dbReference type="AlphaFoldDB" id="A0A2P6CA25"/>
<dbReference type="GO" id="GO:0061504">
    <property type="term" value="P:cyclic threonylcarbamoyladenosine biosynthetic process"/>
    <property type="evidence" value="ECO:0007669"/>
    <property type="project" value="TreeGrafter"/>
</dbReference>
<evidence type="ECO:0000313" key="4">
    <source>
        <dbReference type="Proteomes" id="UP000247345"/>
    </source>
</evidence>
<keyword evidence="1" id="KW-0812">Transmembrane</keyword>
<keyword evidence="1" id="KW-0472">Membrane</keyword>
<dbReference type="EMBL" id="MSCK01000001">
    <property type="protein sequence ID" value="PQJ71755.1"/>
    <property type="molecule type" value="Genomic_DNA"/>
</dbReference>
<dbReference type="CDD" id="cd00755">
    <property type="entry name" value="YgdL_like"/>
    <property type="match status" value="1"/>
</dbReference>
<dbReference type="GO" id="GO:0008641">
    <property type="term" value="F:ubiquitin-like modifier activating enzyme activity"/>
    <property type="evidence" value="ECO:0007669"/>
    <property type="project" value="InterPro"/>
</dbReference>
<keyword evidence="1" id="KW-1133">Transmembrane helix</keyword>
<evidence type="ECO:0000256" key="1">
    <source>
        <dbReference type="SAM" id="Phobius"/>
    </source>
</evidence>
<dbReference type="Gene3D" id="3.40.50.720">
    <property type="entry name" value="NAD(P)-binding Rossmann-like Domain"/>
    <property type="match status" value="1"/>
</dbReference>
<dbReference type="Pfam" id="PF00899">
    <property type="entry name" value="ThiF"/>
    <property type="match status" value="1"/>
</dbReference>
<evidence type="ECO:0000313" key="3">
    <source>
        <dbReference type="EMBL" id="PQJ71755.1"/>
    </source>
</evidence>
<dbReference type="Proteomes" id="UP000247345">
    <property type="component" value="Unassembled WGS sequence"/>
</dbReference>
<evidence type="ECO:0000259" key="2">
    <source>
        <dbReference type="Pfam" id="PF00899"/>
    </source>
</evidence>
<feature type="transmembrane region" description="Helical" evidence="1">
    <location>
        <begin position="215"/>
        <end position="235"/>
    </location>
</feature>
<dbReference type="InterPro" id="IPR045886">
    <property type="entry name" value="ThiF/MoeB/HesA"/>
</dbReference>
<protein>
    <submittedName>
        <fullName evidence="3">tRNA threonylcarbamoyladenosine dehydratase</fullName>
    </submittedName>
</protein>
<keyword evidence="4" id="KW-1185">Reference proteome</keyword>
<sequence>MSWLERTELLVQKEGLEKLKKANILVVGLGGVGSYAAEFIARAGVQKMTIVDGDVFDETNKNRQLTALDSTIGKSKARVLAARLIDINPEIELTVLEEFLSPERAFEIVTKEFDYVLDCIDSITPKVNLIVAARRKKVKIISSMGAGGKLDATKVKIKDIANTKNCTMARVLRKRLKERKVNKGVKAVYSEEMQISKSVKRTDGTHFKKSYYGTISYMPALFGLQAAAFVVNFIINRKK</sequence>
<dbReference type="PANTHER" id="PTHR43267:SF1">
    <property type="entry name" value="TRNA THREONYLCARBAMOYLADENOSINE DEHYDRATASE"/>
    <property type="match status" value="1"/>
</dbReference>
<reference evidence="3 4" key="1">
    <citation type="submission" date="2016-12" db="EMBL/GenBank/DDBJ databases">
        <title>Trade-off between light-utilization and light-protection in marine flavobacteria.</title>
        <authorList>
            <person name="Kumagai Y."/>
            <person name="Yoshizawa S."/>
            <person name="Kogure K."/>
            <person name="Iwasaki W."/>
        </authorList>
    </citation>
    <scope>NUCLEOTIDE SEQUENCE [LARGE SCALE GENOMIC DNA]</scope>
    <source>
        <strain evidence="3 4">KCTC 12100</strain>
    </source>
</reference>
<proteinExistence type="predicted"/>
<gene>
    <name evidence="3" type="ORF">BTO14_00145</name>
</gene>
<comment type="caution">
    <text evidence="3">The sequence shown here is derived from an EMBL/GenBank/DDBJ whole genome shotgun (WGS) entry which is preliminary data.</text>
</comment>
<accession>A0A2P6CA25</accession>
<dbReference type="GO" id="GO:0061503">
    <property type="term" value="F:tRNA threonylcarbamoyladenosine dehydratase"/>
    <property type="evidence" value="ECO:0007669"/>
    <property type="project" value="TreeGrafter"/>
</dbReference>